<sequence>MYRENQGAVDSDPGAAALSTSSRPTSFLQAIRTRPNPVLGAALTIPSTTVAQIVAQECDFVLIDMEHSPLGPELMTQMVHAVVSSSRGSCFPVVRVPTAGVEWIKWALDSGAAGIIIPMINTKKQAEEVIEQALFPPRGKRSFGPSRAPWALPDGSQGGVGTYFRRALSEEIAILPMIESAEGVKNVTDIVSISGVSGVFIGPMDLRMSLGLSGADGNEPVYKTSLDMILQAAKDHKKLVGTLGIGLETAKKRTQEGIDFLVVSTDAGVLSTGTDWRRSIS</sequence>
<evidence type="ECO:0000313" key="2">
    <source>
        <dbReference type="Proteomes" id="UP001148629"/>
    </source>
</evidence>
<proteinExistence type="predicted"/>
<accession>A0ACC1T029</accession>
<organism evidence="1 2">
    <name type="scientific">Fusarium decemcellulare</name>
    <dbReference type="NCBI Taxonomy" id="57161"/>
    <lineage>
        <taxon>Eukaryota</taxon>
        <taxon>Fungi</taxon>
        <taxon>Dikarya</taxon>
        <taxon>Ascomycota</taxon>
        <taxon>Pezizomycotina</taxon>
        <taxon>Sordariomycetes</taxon>
        <taxon>Hypocreomycetidae</taxon>
        <taxon>Hypocreales</taxon>
        <taxon>Nectriaceae</taxon>
        <taxon>Fusarium</taxon>
        <taxon>Fusarium decemcellulare species complex</taxon>
    </lineage>
</organism>
<dbReference type="Proteomes" id="UP001148629">
    <property type="component" value="Unassembled WGS sequence"/>
</dbReference>
<name>A0ACC1T029_9HYPO</name>
<gene>
    <name evidence="1" type="ORF">NM208_g338</name>
</gene>
<dbReference type="EMBL" id="JANRMS010000015">
    <property type="protein sequence ID" value="KAJ3549769.1"/>
    <property type="molecule type" value="Genomic_DNA"/>
</dbReference>
<protein>
    <submittedName>
        <fullName evidence="1">Uncharacterized protein</fullName>
    </submittedName>
</protein>
<comment type="caution">
    <text evidence="1">The sequence shown here is derived from an EMBL/GenBank/DDBJ whole genome shotgun (WGS) entry which is preliminary data.</text>
</comment>
<evidence type="ECO:0000313" key="1">
    <source>
        <dbReference type="EMBL" id="KAJ3549769.1"/>
    </source>
</evidence>
<keyword evidence="2" id="KW-1185">Reference proteome</keyword>
<reference evidence="1" key="1">
    <citation type="submission" date="2022-08" db="EMBL/GenBank/DDBJ databases">
        <title>Genome Sequence of Fusarium decemcellulare.</title>
        <authorList>
            <person name="Buettner E."/>
        </authorList>
    </citation>
    <scope>NUCLEOTIDE SEQUENCE</scope>
    <source>
        <strain evidence="1">Babe19</strain>
    </source>
</reference>